<evidence type="ECO:0000313" key="2">
    <source>
        <dbReference type="EMBL" id="MBA9002837.1"/>
    </source>
</evidence>
<sequence length="145" mass="15691">MNGDSETPPAAGGQPAGESTGHGGEEHAYETERPFDYRWTQEAYSMLLSGELQAKAIRKGSVGIFHISGACPRCGHYFEQSDVLEAVTTGERARETPEPERRQNEGSEYAEADVACACSEPHTGRPANDKGCGIKFRVDAAWEQG</sequence>
<evidence type="ECO:0000313" key="3">
    <source>
        <dbReference type="Proteomes" id="UP000539313"/>
    </source>
</evidence>
<feature type="compositionally biased region" description="Basic and acidic residues" evidence="1">
    <location>
        <begin position="23"/>
        <end position="34"/>
    </location>
</feature>
<reference evidence="2 3" key="1">
    <citation type="submission" date="2020-08" db="EMBL/GenBank/DDBJ databases">
        <title>Sequencing the genomes of 1000 actinobacteria strains.</title>
        <authorList>
            <person name="Klenk H.-P."/>
        </authorList>
    </citation>
    <scope>NUCLEOTIDE SEQUENCE [LARGE SCALE GENOMIC DNA]</scope>
    <source>
        <strain evidence="2 3">DSM 45823</strain>
    </source>
</reference>
<feature type="compositionally biased region" description="Basic and acidic residues" evidence="1">
    <location>
        <begin position="91"/>
        <end position="105"/>
    </location>
</feature>
<feature type="region of interest" description="Disordered" evidence="1">
    <location>
        <begin position="1"/>
        <end position="34"/>
    </location>
</feature>
<dbReference type="Proteomes" id="UP000539313">
    <property type="component" value="Unassembled WGS sequence"/>
</dbReference>
<proteinExistence type="predicted"/>
<dbReference type="RefSeq" id="WP_182704762.1">
    <property type="nucleotide sequence ID" value="NZ_JACJII010000001.1"/>
</dbReference>
<keyword evidence="3" id="KW-1185">Reference proteome</keyword>
<organism evidence="2 3">
    <name type="scientific">Thermomonospora cellulosilytica</name>
    <dbReference type="NCBI Taxonomy" id="1411118"/>
    <lineage>
        <taxon>Bacteria</taxon>
        <taxon>Bacillati</taxon>
        <taxon>Actinomycetota</taxon>
        <taxon>Actinomycetes</taxon>
        <taxon>Streptosporangiales</taxon>
        <taxon>Thermomonosporaceae</taxon>
        <taxon>Thermomonospora</taxon>
    </lineage>
</organism>
<gene>
    <name evidence="2" type="ORF">HNR21_001719</name>
</gene>
<accession>A0A7W3R7M9</accession>
<protein>
    <submittedName>
        <fullName evidence="2">Uncharacterized protein</fullName>
    </submittedName>
</protein>
<dbReference type="AlphaFoldDB" id="A0A7W3R7M9"/>
<dbReference type="EMBL" id="JACJII010000001">
    <property type="protein sequence ID" value="MBA9002837.1"/>
    <property type="molecule type" value="Genomic_DNA"/>
</dbReference>
<comment type="caution">
    <text evidence="2">The sequence shown here is derived from an EMBL/GenBank/DDBJ whole genome shotgun (WGS) entry which is preliminary data.</text>
</comment>
<name>A0A7W3R7M9_9ACTN</name>
<evidence type="ECO:0000256" key="1">
    <source>
        <dbReference type="SAM" id="MobiDB-lite"/>
    </source>
</evidence>
<feature type="region of interest" description="Disordered" evidence="1">
    <location>
        <begin position="88"/>
        <end position="108"/>
    </location>
</feature>